<feature type="region of interest" description="Disordered" evidence="1">
    <location>
        <begin position="1"/>
        <end position="43"/>
    </location>
</feature>
<name>A0AAV5SXE3_9BILA</name>
<proteinExistence type="predicted"/>
<comment type="caution">
    <text evidence="2">The sequence shown here is derived from an EMBL/GenBank/DDBJ whole genome shotgun (WGS) entry which is preliminary data.</text>
</comment>
<dbReference type="AlphaFoldDB" id="A0AAV5SXE3"/>
<feature type="region of interest" description="Disordered" evidence="1">
    <location>
        <begin position="137"/>
        <end position="192"/>
    </location>
</feature>
<keyword evidence="3" id="KW-1185">Reference proteome</keyword>
<feature type="non-terminal residue" evidence="2">
    <location>
        <position position="1"/>
    </location>
</feature>
<reference evidence="2" key="1">
    <citation type="submission" date="2023-10" db="EMBL/GenBank/DDBJ databases">
        <title>Genome assembly of Pristionchus species.</title>
        <authorList>
            <person name="Yoshida K."/>
            <person name="Sommer R.J."/>
        </authorList>
    </citation>
    <scope>NUCLEOTIDE SEQUENCE</scope>
    <source>
        <strain evidence="2">RS0144</strain>
    </source>
</reference>
<organism evidence="2 3">
    <name type="scientific">Pristionchus entomophagus</name>
    <dbReference type="NCBI Taxonomy" id="358040"/>
    <lineage>
        <taxon>Eukaryota</taxon>
        <taxon>Metazoa</taxon>
        <taxon>Ecdysozoa</taxon>
        <taxon>Nematoda</taxon>
        <taxon>Chromadorea</taxon>
        <taxon>Rhabditida</taxon>
        <taxon>Rhabditina</taxon>
        <taxon>Diplogasteromorpha</taxon>
        <taxon>Diplogasteroidea</taxon>
        <taxon>Neodiplogasteridae</taxon>
        <taxon>Pristionchus</taxon>
    </lineage>
</organism>
<feature type="region of interest" description="Disordered" evidence="1">
    <location>
        <begin position="89"/>
        <end position="112"/>
    </location>
</feature>
<feature type="compositionally biased region" description="Basic residues" evidence="1">
    <location>
        <begin position="97"/>
        <end position="106"/>
    </location>
</feature>
<evidence type="ECO:0000256" key="1">
    <source>
        <dbReference type="SAM" id="MobiDB-lite"/>
    </source>
</evidence>
<protein>
    <submittedName>
        <fullName evidence="2">Uncharacterized protein</fullName>
    </submittedName>
</protein>
<feature type="compositionally biased region" description="Basic and acidic residues" evidence="1">
    <location>
        <begin position="25"/>
        <end position="43"/>
    </location>
</feature>
<sequence>GRFDSRPQSTSLTEITSTGATSGESVDHDNSIDDHQKKITTEERRAHFRSLGVHVVADEDDHTQFEESHCPFRVDRRLIDRLQWKDGIAPVDFGKPKNPRFVKKKDNKNGEKLKPRSEMEILKDAIPLEEVKKKKIEVKAEDGLSTKEKRLKEAIPLEDKTTRKKSREEKKKKEELKDAIPLEDKKRRRMEN</sequence>
<feature type="compositionally biased region" description="Polar residues" evidence="1">
    <location>
        <begin position="1"/>
        <end position="24"/>
    </location>
</feature>
<evidence type="ECO:0000313" key="2">
    <source>
        <dbReference type="EMBL" id="GMS84186.1"/>
    </source>
</evidence>
<dbReference type="EMBL" id="BTSX01000002">
    <property type="protein sequence ID" value="GMS84186.1"/>
    <property type="molecule type" value="Genomic_DNA"/>
</dbReference>
<evidence type="ECO:0000313" key="3">
    <source>
        <dbReference type="Proteomes" id="UP001432027"/>
    </source>
</evidence>
<dbReference type="Proteomes" id="UP001432027">
    <property type="component" value="Unassembled WGS sequence"/>
</dbReference>
<gene>
    <name evidence="2" type="ORF">PENTCL1PPCAC_6361</name>
</gene>
<accession>A0AAV5SXE3</accession>